<reference evidence="2 3" key="1">
    <citation type="submission" date="2019-06" db="EMBL/GenBank/DDBJ databases">
        <title>Draft genome sequence of Miniimonas arenae KCTC 19750T isolated from sea sand.</title>
        <authorList>
            <person name="Park S.-J."/>
        </authorList>
    </citation>
    <scope>NUCLEOTIDE SEQUENCE [LARGE SCALE GENOMIC DNA]</scope>
    <source>
        <strain evidence="2 3">KCTC 19750</strain>
    </source>
</reference>
<dbReference type="SUPFAM" id="SSF55826">
    <property type="entry name" value="YbaK/ProRS associated domain"/>
    <property type="match status" value="1"/>
</dbReference>
<evidence type="ECO:0000259" key="1">
    <source>
        <dbReference type="Pfam" id="PF04073"/>
    </source>
</evidence>
<dbReference type="CDD" id="cd04333">
    <property type="entry name" value="ProX_deacylase"/>
    <property type="match status" value="1"/>
</dbReference>
<evidence type="ECO:0000313" key="2">
    <source>
        <dbReference type="EMBL" id="TNU73699.1"/>
    </source>
</evidence>
<organism evidence="2 3">
    <name type="scientific">Miniimonas arenae</name>
    <dbReference type="NCBI Taxonomy" id="676201"/>
    <lineage>
        <taxon>Bacteria</taxon>
        <taxon>Bacillati</taxon>
        <taxon>Actinomycetota</taxon>
        <taxon>Actinomycetes</taxon>
        <taxon>Micrococcales</taxon>
        <taxon>Beutenbergiaceae</taxon>
        <taxon>Miniimonas</taxon>
    </lineage>
</organism>
<proteinExistence type="predicted"/>
<dbReference type="GO" id="GO:0002161">
    <property type="term" value="F:aminoacyl-tRNA deacylase activity"/>
    <property type="evidence" value="ECO:0007669"/>
    <property type="project" value="InterPro"/>
</dbReference>
<dbReference type="Gene3D" id="3.90.960.10">
    <property type="entry name" value="YbaK/aminoacyl-tRNA synthetase-associated domain"/>
    <property type="match status" value="1"/>
</dbReference>
<dbReference type="Proteomes" id="UP000313849">
    <property type="component" value="Unassembled WGS sequence"/>
</dbReference>
<keyword evidence="3" id="KW-1185">Reference proteome</keyword>
<dbReference type="AlphaFoldDB" id="A0A5C5BB41"/>
<dbReference type="OrthoDB" id="9809296at2"/>
<dbReference type="RefSeq" id="WP_108719504.1">
    <property type="nucleotide sequence ID" value="NZ_VENP01000035.1"/>
</dbReference>
<comment type="caution">
    <text evidence="2">The sequence shown here is derived from an EMBL/GenBank/DDBJ whole genome shotgun (WGS) entry which is preliminary data.</text>
</comment>
<gene>
    <name evidence="2" type="ORF">FH969_09860</name>
</gene>
<dbReference type="InterPro" id="IPR007214">
    <property type="entry name" value="YbaK/aa-tRNA-synth-assoc-dom"/>
</dbReference>
<feature type="domain" description="YbaK/aminoacyl-tRNA synthetase-associated" evidence="1">
    <location>
        <begin position="25"/>
        <end position="141"/>
    </location>
</feature>
<dbReference type="InterPro" id="IPR036754">
    <property type="entry name" value="YbaK/aa-tRNA-synt-asso_dom_sf"/>
</dbReference>
<sequence>MTAVSAAAFLAEHAPELTVLVTQDSTATVPLAAAAHGVAPGQIAKTLSLWHGDVPVLLVMAGDARIDNQAYKATFGCKARMLSADEALARTGHPVGGVCPFGLTEPLPVYLDRSLLAWEEVLPAAGGTNTAVRLTPSRLADLTGGTWVDVARVAPPA</sequence>
<evidence type="ECO:0000313" key="3">
    <source>
        <dbReference type="Proteomes" id="UP000313849"/>
    </source>
</evidence>
<protein>
    <submittedName>
        <fullName evidence="2">YbaK/EbsC family protein</fullName>
    </submittedName>
</protein>
<dbReference type="PANTHER" id="PTHR30411:SF1">
    <property type="entry name" value="CYTOPLASMIC PROTEIN"/>
    <property type="match status" value="1"/>
</dbReference>
<dbReference type="Pfam" id="PF04073">
    <property type="entry name" value="tRNA_edit"/>
    <property type="match status" value="1"/>
</dbReference>
<accession>A0A5C5BB41</accession>
<dbReference type="PANTHER" id="PTHR30411">
    <property type="entry name" value="CYTOPLASMIC PROTEIN"/>
    <property type="match status" value="1"/>
</dbReference>
<dbReference type="EMBL" id="VENP01000035">
    <property type="protein sequence ID" value="TNU73699.1"/>
    <property type="molecule type" value="Genomic_DNA"/>
</dbReference>
<name>A0A5C5BB41_9MICO</name>